<feature type="compositionally biased region" description="Basic and acidic residues" evidence="4">
    <location>
        <begin position="1"/>
        <end position="13"/>
    </location>
</feature>
<dbReference type="GO" id="GO:0033768">
    <property type="term" value="C:SUMO-targeted ubiquitin ligase complex"/>
    <property type="evidence" value="ECO:0007669"/>
    <property type="project" value="TreeGrafter"/>
</dbReference>
<dbReference type="GeneID" id="27665474"/>
<feature type="compositionally biased region" description="Low complexity" evidence="4">
    <location>
        <begin position="322"/>
        <end position="339"/>
    </location>
</feature>
<dbReference type="RefSeq" id="XP_016584563.1">
    <property type="nucleotide sequence ID" value="XM_016730197.1"/>
</dbReference>
<dbReference type="InterPro" id="IPR038886">
    <property type="entry name" value="E3_SLX5/Rfp1"/>
</dbReference>
<feature type="region of interest" description="Disordered" evidence="4">
    <location>
        <begin position="303"/>
        <end position="340"/>
    </location>
</feature>
<dbReference type="Proteomes" id="UP000033710">
    <property type="component" value="Unassembled WGS sequence"/>
</dbReference>
<comment type="caution">
    <text evidence="5">The sequence shown here is derived from an EMBL/GenBank/DDBJ whole genome shotgun (WGS) entry which is preliminary data.</text>
</comment>
<dbReference type="GO" id="GO:0004842">
    <property type="term" value="F:ubiquitin-protein transferase activity"/>
    <property type="evidence" value="ECO:0007669"/>
    <property type="project" value="TreeGrafter"/>
</dbReference>
<evidence type="ECO:0000256" key="4">
    <source>
        <dbReference type="SAM" id="MobiDB-lite"/>
    </source>
</evidence>
<feature type="region of interest" description="Disordered" evidence="4">
    <location>
        <begin position="1"/>
        <end position="123"/>
    </location>
</feature>
<feature type="region of interest" description="Disordered" evidence="4">
    <location>
        <begin position="217"/>
        <end position="238"/>
    </location>
</feature>
<keyword evidence="1" id="KW-0479">Metal-binding</keyword>
<gene>
    <name evidence="5" type="ORF">SPSK_03359</name>
</gene>
<dbReference type="PROSITE" id="PS00518">
    <property type="entry name" value="ZF_RING_1"/>
    <property type="match status" value="1"/>
</dbReference>
<feature type="compositionally biased region" description="Basic and acidic residues" evidence="4">
    <location>
        <begin position="363"/>
        <end position="373"/>
    </location>
</feature>
<feature type="region of interest" description="Disordered" evidence="4">
    <location>
        <begin position="362"/>
        <end position="381"/>
    </location>
</feature>
<feature type="region of interest" description="Disordered" evidence="4">
    <location>
        <begin position="151"/>
        <end position="176"/>
    </location>
</feature>
<dbReference type="GO" id="GO:0008270">
    <property type="term" value="F:zinc ion binding"/>
    <property type="evidence" value="ECO:0007669"/>
    <property type="project" value="UniProtKB-KW"/>
</dbReference>
<dbReference type="VEuPathDB" id="FungiDB:SPSK_03359"/>
<evidence type="ECO:0000256" key="3">
    <source>
        <dbReference type="ARBA" id="ARBA00022833"/>
    </source>
</evidence>
<evidence type="ECO:0008006" key="7">
    <source>
        <dbReference type="Google" id="ProtNLM"/>
    </source>
</evidence>
<dbReference type="InterPro" id="IPR017907">
    <property type="entry name" value="Znf_RING_CS"/>
</dbReference>
<proteinExistence type="predicted"/>
<name>A0A0F2LWN8_SPOSC</name>
<feature type="compositionally biased region" description="Low complexity" evidence="4">
    <location>
        <begin position="34"/>
        <end position="76"/>
    </location>
</feature>
<organism evidence="5 6">
    <name type="scientific">Sporothrix schenckii 1099-18</name>
    <dbReference type="NCBI Taxonomy" id="1397361"/>
    <lineage>
        <taxon>Eukaryota</taxon>
        <taxon>Fungi</taxon>
        <taxon>Dikarya</taxon>
        <taxon>Ascomycota</taxon>
        <taxon>Pezizomycotina</taxon>
        <taxon>Sordariomycetes</taxon>
        <taxon>Sordariomycetidae</taxon>
        <taxon>Ophiostomatales</taxon>
        <taxon>Ophiostomataceae</taxon>
        <taxon>Sporothrix</taxon>
    </lineage>
</organism>
<evidence type="ECO:0000256" key="1">
    <source>
        <dbReference type="ARBA" id="ARBA00022723"/>
    </source>
</evidence>
<dbReference type="OrthoDB" id="2398441at2759"/>
<feature type="compositionally biased region" description="Basic residues" evidence="4">
    <location>
        <begin position="304"/>
        <end position="313"/>
    </location>
</feature>
<evidence type="ECO:0000313" key="6">
    <source>
        <dbReference type="Proteomes" id="UP000033710"/>
    </source>
</evidence>
<protein>
    <recommendedName>
        <fullName evidence="7">Cell cycle control protein</fullName>
    </recommendedName>
</protein>
<accession>A0A0F2LWN8</accession>
<sequence length="467" mass="49588">MARPPQRPERDIIDLTEEPDSPVLQHAQHFSPPSRMVARSAAQSAARSAMQTASRTALRSSARAAESSSRSSQTQSPHVIDLTDVADDDPPSAAADAGAHRHLHAQHMSQQRQRFRQAQQQYRESGHGLLESLHLSMQDYANMPFAGEGSYNAGDGSNRSNGSNSNNSRNNDNNNSGGTGSLFGSFGSSLGGFSISGMAHFANIAFGGGGGGGVVAGNVSRSSRSGRQQGQSRTHARMHNRPVRAEAVRGIGVPDLHGIGMGMGIGMGISNERALFEEIMGTNPLFDLPDLNYQMNGGLFNTRGRGHGHGNSHSHRDVPYGGTRRTAYPAPTTAPEGYTRSTGEDMVAVCAGCDVELAYDPNEMGRHASEPPKKKTRSRKDREEHNFWAATACGHVFCKSCYENRRNCLKKDAGSPIATGGGGGSGATTKTGVPPVVFVAEGKTILCAVENCQSDVTAKKAWVGLFV</sequence>
<dbReference type="KEGG" id="ssck:SPSK_03359"/>
<dbReference type="PANTHER" id="PTHR28042:SF1">
    <property type="entry name" value="E3 UBIQUITIN-PROTEIN LIGASE COMPLEX SLX5-SLX8 SUBUNIT SLX5"/>
    <property type="match status" value="1"/>
</dbReference>
<dbReference type="EMBL" id="AXCR01000010">
    <property type="protein sequence ID" value="KJR81887.1"/>
    <property type="molecule type" value="Genomic_DNA"/>
</dbReference>
<dbReference type="AlphaFoldDB" id="A0A0F2LWN8"/>
<reference evidence="5 6" key="2">
    <citation type="journal article" date="2015" name="Eukaryot. Cell">
        <title>Asexual propagation of a virulent clone complex in a human and feline outbreak of sporotrichosis.</title>
        <authorList>
            <person name="Teixeira Mde M."/>
            <person name="Rodrigues A.M."/>
            <person name="Tsui C.K."/>
            <person name="de Almeida L.G."/>
            <person name="Van Diepeningen A.D."/>
            <person name="van den Ende B.G."/>
            <person name="Fernandes G.F."/>
            <person name="Kano R."/>
            <person name="Hamelin R.C."/>
            <person name="Lopes-Bezerra L.M."/>
            <person name="Vasconcelos A.T."/>
            <person name="de Hoog S."/>
            <person name="de Camargo Z.P."/>
            <person name="Felipe M.S."/>
        </authorList>
    </citation>
    <scope>NUCLEOTIDE SEQUENCE [LARGE SCALE GENOMIC DNA]</scope>
    <source>
        <strain evidence="5 6">1099-18</strain>
    </source>
</reference>
<dbReference type="PANTHER" id="PTHR28042">
    <property type="entry name" value="E3 UBIQUITIN-PROTEIN LIGASE COMPLEX SLX5-SLX8 SUBUNIT SLX5"/>
    <property type="match status" value="1"/>
</dbReference>
<evidence type="ECO:0000256" key="2">
    <source>
        <dbReference type="ARBA" id="ARBA00022771"/>
    </source>
</evidence>
<feature type="compositionally biased region" description="Low complexity" evidence="4">
    <location>
        <begin position="217"/>
        <end position="232"/>
    </location>
</feature>
<evidence type="ECO:0000313" key="5">
    <source>
        <dbReference type="EMBL" id="KJR81887.1"/>
    </source>
</evidence>
<feature type="compositionally biased region" description="Low complexity" evidence="4">
    <location>
        <begin position="154"/>
        <end position="176"/>
    </location>
</feature>
<keyword evidence="2" id="KW-0863">Zinc-finger</keyword>
<reference evidence="5 6" key="1">
    <citation type="journal article" date="2014" name="BMC Genomics">
        <title>Comparative genomics of the major fungal agents of human and animal Sporotrichosis: Sporothrix schenckii and Sporothrix brasiliensis.</title>
        <authorList>
            <person name="Teixeira M.M."/>
            <person name="de Almeida L.G."/>
            <person name="Kubitschek-Barreira P."/>
            <person name="Alves F.L."/>
            <person name="Kioshima E.S."/>
            <person name="Abadio A.K."/>
            <person name="Fernandes L."/>
            <person name="Derengowski L.S."/>
            <person name="Ferreira K.S."/>
            <person name="Souza R.C."/>
            <person name="Ruiz J.C."/>
            <person name="de Andrade N.C."/>
            <person name="Paes H.C."/>
            <person name="Nicola A.M."/>
            <person name="Albuquerque P."/>
            <person name="Gerber A.L."/>
            <person name="Martins V.P."/>
            <person name="Peconick L.D."/>
            <person name="Neto A.V."/>
            <person name="Chaucanez C.B."/>
            <person name="Silva P.A."/>
            <person name="Cunha O.L."/>
            <person name="de Oliveira F.F."/>
            <person name="dos Santos T.C."/>
            <person name="Barros A.L."/>
            <person name="Soares M.A."/>
            <person name="de Oliveira L.M."/>
            <person name="Marini M.M."/>
            <person name="Villalobos-Duno H."/>
            <person name="Cunha M.M."/>
            <person name="de Hoog S."/>
            <person name="da Silveira J.F."/>
            <person name="Henrissat B."/>
            <person name="Nino-Vega G.A."/>
            <person name="Cisalpino P.S."/>
            <person name="Mora-Montes H.M."/>
            <person name="Almeida S.R."/>
            <person name="Stajich J.E."/>
            <person name="Lopes-Bezerra L.M."/>
            <person name="Vasconcelos A.T."/>
            <person name="Felipe M.S."/>
        </authorList>
    </citation>
    <scope>NUCLEOTIDE SEQUENCE [LARGE SCALE GENOMIC DNA]</scope>
    <source>
        <strain evidence="5 6">1099-18</strain>
    </source>
</reference>
<keyword evidence="3" id="KW-0862">Zinc</keyword>
<feature type="compositionally biased region" description="Low complexity" evidence="4">
    <location>
        <begin position="110"/>
        <end position="123"/>
    </location>
</feature>